<reference evidence="2 3" key="1">
    <citation type="journal article" date="2019" name="Sci. Rep.">
        <title>Extended insight into the Mycobacterium chelonae-abscessus complex through whole genome sequencing of Mycobacterium salmoniphilum outbreak and Mycobacterium salmoniphilum-like strains.</title>
        <authorList>
            <person name="Behra P.R.K."/>
            <person name="Das S."/>
            <person name="Pettersson B.M.F."/>
            <person name="Shirreff L."/>
            <person name="DuCote T."/>
            <person name="Jacobsson K.G."/>
            <person name="Ennis D.G."/>
            <person name="Kirsebom L.A."/>
        </authorList>
    </citation>
    <scope>NUCLEOTIDE SEQUENCE [LARGE SCALE GENOMIC DNA]</scope>
    <source>
        <strain evidence="2 3">CCUG 60884</strain>
    </source>
</reference>
<feature type="region of interest" description="Disordered" evidence="1">
    <location>
        <begin position="195"/>
        <end position="214"/>
    </location>
</feature>
<comment type="caution">
    <text evidence="2">The sequence shown here is derived from an EMBL/GenBank/DDBJ whole genome shotgun (WGS) entry which is preliminary data.</text>
</comment>
<name>A0A4R8SZZ5_9MYCO</name>
<dbReference type="EMBL" id="PECL01000002">
    <property type="protein sequence ID" value="TEA09182.1"/>
    <property type="molecule type" value="Genomic_DNA"/>
</dbReference>
<organism evidence="2 3">
    <name type="scientific">Mycobacteroides salmoniphilum</name>
    <dbReference type="NCBI Taxonomy" id="404941"/>
    <lineage>
        <taxon>Bacteria</taxon>
        <taxon>Bacillati</taxon>
        <taxon>Actinomycetota</taxon>
        <taxon>Actinomycetes</taxon>
        <taxon>Mycobacteriales</taxon>
        <taxon>Mycobacteriaceae</taxon>
        <taxon>Mycobacteroides</taxon>
    </lineage>
</organism>
<dbReference type="AlphaFoldDB" id="A0A4R8SZZ5"/>
<sequence>MAGVEHDTTKTVAPVGVYVPLVLTFDSNAVTKAVAEIGADDLEDLQAATIALHETESYAAICGYFSETLGGGFYLPDVSDRWFAIGGLDVDVWVDVGLVPVYAAPESAMSGIHVVARMTLLGGPHVGGAHKTVLRFFDDERGLRGKDPSPLATILSIGRNVADCLTAEMAVADKFDASRRLAAEIEPEKTVEAWRHPMGSGEGKGIGAQGLWAP</sequence>
<accession>A0A4R8SZZ5</accession>
<evidence type="ECO:0000256" key="1">
    <source>
        <dbReference type="SAM" id="MobiDB-lite"/>
    </source>
</evidence>
<dbReference type="RefSeq" id="WP_134080843.1">
    <property type="nucleotide sequence ID" value="NZ_PECL01000002.1"/>
</dbReference>
<proteinExistence type="predicted"/>
<protein>
    <submittedName>
        <fullName evidence="2">Uncharacterized protein</fullName>
    </submittedName>
</protein>
<evidence type="ECO:0000313" key="2">
    <source>
        <dbReference type="EMBL" id="TEA09182.1"/>
    </source>
</evidence>
<gene>
    <name evidence="2" type="ORF">CCUG60884_00172</name>
</gene>
<evidence type="ECO:0000313" key="3">
    <source>
        <dbReference type="Proteomes" id="UP000294604"/>
    </source>
</evidence>
<dbReference type="Proteomes" id="UP000294604">
    <property type="component" value="Unassembled WGS sequence"/>
</dbReference>